<dbReference type="HAMAP" id="MF_01183">
    <property type="entry name" value="Chaperone_SurA"/>
    <property type="match status" value="1"/>
</dbReference>
<proteinExistence type="inferred from homology"/>
<dbReference type="InterPro" id="IPR015391">
    <property type="entry name" value="SurA_N"/>
</dbReference>
<keyword evidence="1 7" id="KW-0732">Signal</keyword>
<name>A0A5A9W0E7_9GAMM</name>
<evidence type="ECO:0000313" key="9">
    <source>
        <dbReference type="EMBL" id="KAA0874032.1"/>
    </source>
</evidence>
<evidence type="ECO:0000256" key="6">
    <source>
        <dbReference type="ARBA" id="ARBA00023235"/>
    </source>
</evidence>
<dbReference type="PANTHER" id="PTHR47637:SF1">
    <property type="entry name" value="CHAPERONE SURA"/>
    <property type="match status" value="1"/>
</dbReference>
<comment type="subcellular location">
    <subcellularLocation>
        <location evidence="7">Periplasm</location>
    </subcellularLocation>
    <text evidence="7">Is capable of associating with the outer membrane.</text>
</comment>
<evidence type="ECO:0000256" key="4">
    <source>
        <dbReference type="ARBA" id="ARBA00023110"/>
    </source>
</evidence>
<dbReference type="InterPro" id="IPR046357">
    <property type="entry name" value="PPIase_dom_sf"/>
</dbReference>
<comment type="caution">
    <text evidence="9">The sequence shown here is derived from an EMBL/GenBank/DDBJ whole genome shotgun (WGS) entry which is preliminary data.</text>
</comment>
<evidence type="ECO:0000256" key="3">
    <source>
        <dbReference type="ARBA" id="ARBA00022764"/>
    </source>
</evidence>
<accession>A0A5A9W0E7</accession>
<dbReference type="GO" id="GO:0003755">
    <property type="term" value="F:peptidyl-prolyl cis-trans isomerase activity"/>
    <property type="evidence" value="ECO:0007669"/>
    <property type="project" value="UniProtKB-UniRule"/>
</dbReference>
<comment type="domain">
    <text evidence="7">The PPIase activity resides only in the second parvulin domain. The N-terminal region and the C-terminal tail are necessary and sufficient for the chaperone activity of SurA. The PPIase activity is dispensable for SurA to function as a chaperone. The N-terminal region and the C-terminal tail are also required for porin recognition.</text>
</comment>
<dbReference type="InterPro" id="IPR027304">
    <property type="entry name" value="Trigger_fact/SurA_dom_sf"/>
</dbReference>
<evidence type="ECO:0000256" key="7">
    <source>
        <dbReference type="HAMAP-Rule" id="MF_01183"/>
    </source>
</evidence>
<dbReference type="GO" id="GO:0006457">
    <property type="term" value="P:protein folding"/>
    <property type="evidence" value="ECO:0007669"/>
    <property type="project" value="UniProtKB-UniRule"/>
</dbReference>
<evidence type="ECO:0000313" key="10">
    <source>
        <dbReference type="Proteomes" id="UP000325302"/>
    </source>
</evidence>
<gene>
    <name evidence="7" type="primary">surA</name>
    <name evidence="9" type="ORF">E1H14_09640</name>
</gene>
<dbReference type="Gene3D" id="1.10.4030.10">
    <property type="entry name" value="Porin chaperone SurA, peptide-binding domain"/>
    <property type="match status" value="1"/>
</dbReference>
<feature type="domain" description="PpiC" evidence="8">
    <location>
        <begin position="289"/>
        <end position="388"/>
    </location>
</feature>
<evidence type="ECO:0000256" key="5">
    <source>
        <dbReference type="ARBA" id="ARBA00023186"/>
    </source>
</evidence>
<protein>
    <recommendedName>
        <fullName evidence="7">Chaperone SurA</fullName>
    </recommendedName>
    <alternativeName>
        <fullName evidence="7">Peptidyl-prolyl cis-trans isomerase SurA</fullName>
        <shortName evidence="7">PPIase SurA</shortName>
        <ecNumber evidence="7">5.2.1.8</ecNumber>
    </alternativeName>
    <alternativeName>
        <fullName evidence="7">Rotamase SurA</fullName>
    </alternativeName>
</protein>
<dbReference type="EMBL" id="SMRS01000007">
    <property type="protein sequence ID" value="KAA0874032.1"/>
    <property type="molecule type" value="Genomic_DNA"/>
</dbReference>
<evidence type="ECO:0000259" key="8">
    <source>
        <dbReference type="PROSITE" id="PS50198"/>
    </source>
</evidence>
<dbReference type="Pfam" id="PF09312">
    <property type="entry name" value="SurA_N"/>
    <property type="match status" value="1"/>
</dbReference>
<dbReference type="Pfam" id="PF13616">
    <property type="entry name" value="Rotamase_3"/>
    <property type="match status" value="1"/>
</dbReference>
<evidence type="ECO:0000256" key="1">
    <source>
        <dbReference type="ARBA" id="ARBA00022729"/>
    </source>
</evidence>
<keyword evidence="5 7" id="KW-0143">Chaperone</keyword>
<comment type="catalytic activity">
    <reaction evidence="7">
        <text>[protein]-peptidylproline (omega=180) = [protein]-peptidylproline (omega=0)</text>
        <dbReference type="Rhea" id="RHEA:16237"/>
        <dbReference type="Rhea" id="RHEA-COMP:10747"/>
        <dbReference type="Rhea" id="RHEA-COMP:10748"/>
        <dbReference type="ChEBI" id="CHEBI:83833"/>
        <dbReference type="ChEBI" id="CHEBI:83834"/>
        <dbReference type="EC" id="5.2.1.8"/>
    </reaction>
</comment>
<evidence type="ECO:0000256" key="2">
    <source>
        <dbReference type="ARBA" id="ARBA00022737"/>
    </source>
</evidence>
<dbReference type="Pfam" id="PF00639">
    <property type="entry name" value="Rotamase"/>
    <property type="match status" value="1"/>
</dbReference>
<comment type="function">
    <text evidence="7">Chaperone involved in the correct folding and assembly of outer membrane proteins. Recognizes specific patterns of aromatic residues and the orientation of their side chains, which are found more frequently in integral outer membrane proteins. May act in both early periplasmic and late outer membrane-associated steps of protein maturation.</text>
</comment>
<dbReference type="PANTHER" id="PTHR47637">
    <property type="entry name" value="CHAPERONE SURA"/>
    <property type="match status" value="1"/>
</dbReference>
<dbReference type="OrthoDB" id="14196at2"/>
<organism evidence="9 10">
    <name type="scientific">Nitrincola tapanii</name>
    <dbReference type="NCBI Taxonomy" id="1708751"/>
    <lineage>
        <taxon>Bacteria</taxon>
        <taxon>Pseudomonadati</taxon>
        <taxon>Pseudomonadota</taxon>
        <taxon>Gammaproteobacteria</taxon>
        <taxon>Oceanospirillales</taxon>
        <taxon>Oceanospirillaceae</taxon>
        <taxon>Nitrincola</taxon>
    </lineage>
</organism>
<dbReference type="GO" id="GO:0051082">
    <property type="term" value="F:unfolded protein binding"/>
    <property type="evidence" value="ECO:0007669"/>
    <property type="project" value="UniProtKB-UniRule"/>
</dbReference>
<dbReference type="InterPro" id="IPR050280">
    <property type="entry name" value="OMP_Chaperone_SurA"/>
</dbReference>
<dbReference type="PROSITE" id="PS01096">
    <property type="entry name" value="PPIC_PPIASE_1"/>
    <property type="match status" value="1"/>
</dbReference>
<sequence length="435" mass="49274">MTIFKRRLQRGLGTLVALGCLLSPISFVQAQQLDRIIALVNDDIIMESELRRRTELIAEQIVARGVQLPPRDILQQQVLERLILDSIQTQVAELQGLRISDRQLNEAMENIAAQNGMSLDEFRQALMAEGQDYAQAREEFRREMLVAQVQQSNVNRRIQVSEQEVRNFLNSEAAQSQGQSEYLLSNILIALPSQASPQMIQEAERKAQEVYQQLQQGANFSELAVSASNAPNALNGGDLGWRNQNELPETLGNALRGLTAGQYTPPIRTPGGFHILLLREQRGDALALIEQTRVSHILLIPNEIRSPAQTRSLAEDLRTRLLEGQPFDVLARRYSDDPGSGSQGGDLGWTQNGQMVPEFEQVMNSTAPGQISEVFESRFGWHILTVFERRTQDMTNEMRENMARNTIRQRKYNEELDNWLRELRSQAYVEIKAGR</sequence>
<dbReference type="RefSeq" id="WP_149391264.1">
    <property type="nucleotide sequence ID" value="NZ_SMRS01000007.1"/>
</dbReference>
<dbReference type="PROSITE" id="PS50198">
    <property type="entry name" value="PPIC_PPIASE_2"/>
    <property type="match status" value="2"/>
</dbReference>
<dbReference type="GO" id="GO:0042277">
    <property type="term" value="F:peptide binding"/>
    <property type="evidence" value="ECO:0007669"/>
    <property type="project" value="InterPro"/>
</dbReference>
<dbReference type="InterPro" id="IPR023034">
    <property type="entry name" value="PPIase_SurA"/>
</dbReference>
<dbReference type="SUPFAM" id="SSF109998">
    <property type="entry name" value="Triger factor/SurA peptide-binding domain-like"/>
    <property type="match status" value="1"/>
</dbReference>
<dbReference type="SUPFAM" id="SSF54534">
    <property type="entry name" value="FKBP-like"/>
    <property type="match status" value="2"/>
</dbReference>
<dbReference type="InterPro" id="IPR023058">
    <property type="entry name" value="PPIase_PpiC_CS"/>
</dbReference>
<keyword evidence="4 7" id="KW-0697">Rotamase</keyword>
<keyword evidence="10" id="KW-1185">Reference proteome</keyword>
<dbReference type="EC" id="5.2.1.8" evidence="7"/>
<dbReference type="Gene3D" id="3.10.50.40">
    <property type="match status" value="2"/>
</dbReference>
<dbReference type="Proteomes" id="UP000325302">
    <property type="component" value="Unassembled WGS sequence"/>
</dbReference>
<dbReference type="GO" id="GO:0050821">
    <property type="term" value="P:protein stabilization"/>
    <property type="evidence" value="ECO:0007669"/>
    <property type="project" value="InterPro"/>
</dbReference>
<keyword evidence="6 7" id="KW-0413">Isomerase</keyword>
<dbReference type="AlphaFoldDB" id="A0A5A9W0E7"/>
<dbReference type="GO" id="GO:0030288">
    <property type="term" value="C:outer membrane-bounded periplasmic space"/>
    <property type="evidence" value="ECO:0007669"/>
    <property type="project" value="InterPro"/>
</dbReference>
<feature type="domain" description="PpiC" evidence="8">
    <location>
        <begin position="179"/>
        <end position="280"/>
    </location>
</feature>
<reference evidence="9 10" key="1">
    <citation type="submission" date="2019-03" db="EMBL/GenBank/DDBJ databases">
        <title>Nitrincola sp. nov. isolated from an Indian soda lake.</title>
        <authorList>
            <person name="Joshi A."/>
            <person name="Thite S.V."/>
            <person name="Joseph N."/>
            <person name="Dhotre D."/>
            <person name="Moorthy M."/>
            <person name="Shouche Y.S."/>
        </authorList>
    </citation>
    <scope>NUCLEOTIDE SEQUENCE [LARGE SCALE GENOMIC DNA]</scope>
    <source>
        <strain evidence="9 10">MEB193</strain>
    </source>
</reference>
<keyword evidence="3 7" id="KW-0574">Periplasm</keyword>
<dbReference type="InterPro" id="IPR000297">
    <property type="entry name" value="PPIase_PpiC"/>
</dbReference>
<keyword evidence="2 7" id="KW-0677">Repeat</keyword>
<dbReference type="GO" id="GO:0043165">
    <property type="term" value="P:Gram-negative-bacterium-type cell outer membrane assembly"/>
    <property type="evidence" value="ECO:0007669"/>
    <property type="project" value="InterPro"/>
</dbReference>